<evidence type="ECO:0000256" key="7">
    <source>
        <dbReference type="ARBA" id="ARBA00022840"/>
    </source>
</evidence>
<dbReference type="PANTHER" id="PTHR24356:SF1">
    <property type="entry name" value="SERINE_THREONINE-PROTEIN KINASE GREATWALL"/>
    <property type="match status" value="1"/>
</dbReference>
<dbReference type="GO" id="GO:0004674">
    <property type="term" value="F:protein serine/threonine kinase activity"/>
    <property type="evidence" value="ECO:0007669"/>
    <property type="project" value="UniProtKB-KW"/>
</dbReference>
<evidence type="ECO:0000256" key="6">
    <source>
        <dbReference type="ARBA" id="ARBA00022777"/>
    </source>
</evidence>
<dbReference type="EMBL" id="ML977144">
    <property type="protein sequence ID" value="KAF1989728.1"/>
    <property type="molecule type" value="Genomic_DNA"/>
</dbReference>
<dbReference type="InterPro" id="IPR000719">
    <property type="entry name" value="Prot_kinase_dom"/>
</dbReference>
<feature type="compositionally biased region" description="Low complexity" evidence="11">
    <location>
        <begin position="1353"/>
        <end position="1372"/>
    </location>
</feature>
<feature type="compositionally biased region" description="Low complexity" evidence="11">
    <location>
        <begin position="1849"/>
        <end position="1859"/>
    </location>
</feature>
<dbReference type="GO" id="GO:0005524">
    <property type="term" value="F:ATP binding"/>
    <property type="evidence" value="ECO:0007669"/>
    <property type="project" value="UniProtKB-KW"/>
</dbReference>
<dbReference type="CDD" id="cd00130">
    <property type="entry name" value="PAS"/>
    <property type="match status" value="1"/>
</dbReference>
<gene>
    <name evidence="16" type="ORF">K402DRAFT_326501</name>
</gene>
<dbReference type="PROSITE" id="PS51285">
    <property type="entry name" value="AGC_KINASE_CTER"/>
    <property type="match status" value="1"/>
</dbReference>
<dbReference type="SUPFAM" id="SSF55785">
    <property type="entry name" value="PYP-like sensor domain (PAS domain)"/>
    <property type="match status" value="1"/>
</dbReference>
<comment type="catalytic activity">
    <reaction evidence="8">
        <text>L-threonyl-[protein] + ATP = O-phospho-L-threonyl-[protein] + ADP + H(+)</text>
        <dbReference type="Rhea" id="RHEA:46608"/>
        <dbReference type="Rhea" id="RHEA-COMP:11060"/>
        <dbReference type="Rhea" id="RHEA-COMP:11605"/>
        <dbReference type="ChEBI" id="CHEBI:15378"/>
        <dbReference type="ChEBI" id="CHEBI:30013"/>
        <dbReference type="ChEBI" id="CHEBI:30616"/>
        <dbReference type="ChEBI" id="CHEBI:61977"/>
        <dbReference type="ChEBI" id="CHEBI:456216"/>
        <dbReference type="EC" id="2.7.11.1"/>
    </reaction>
</comment>
<comment type="caution">
    <text evidence="10">Lacks conserved residue(s) required for the propagation of feature annotation.</text>
</comment>
<dbReference type="GO" id="GO:0000160">
    <property type="term" value="P:phosphorelay signal transduction system"/>
    <property type="evidence" value="ECO:0007669"/>
    <property type="project" value="InterPro"/>
</dbReference>
<feature type="domain" description="AGC-kinase C-terminal" evidence="15">
    <location>
        <begin position="1168"/>
        <end position="1285"/>
    </location>
</feature>
<feature type="compositionally biased region" description="Basic residues" evidence="11">
    <location>
        <begin position="690"/>
        <end position="699"/>
    </location>
</feature>
<feature type="compositionally biased region" description="Polar residues" evidence="11">
    <location>
        <begin position="318"/>
        <end position="331"/>
    </location>
</feature>
<evidence type="ECO:0000256" key="2">
    <source>
        <dbReference type="ARBA" id="ARBA00022527"/>
    </source>
</evidence>
<dbReference type="Gene3D" id="3.40.50.2300">
    <property type="match status" value="1"/>
</dbReference>
<feature type="region of interest" description="Disordered" evidence="11">
    <location>
        <begin position="1659"/>
        <end position="1717"/>
    </location>
</feature>
<feature type="compositionally biased region" description="Low complexity" evidence="11">
    <location>
        <begin position="1946"/>
        <end position="1960"/>
    </location>
</feature>
<keyword evidence="6" id="KW-0418">Kinase</keyword>
<evidence type="ECO:0000256" key="11">
    <source>
        <dbReference type="SAM" id="MobiDB-lite"/>
    </source>
</evidence>
<dbReference type="FunFam" id="1.10.510.10:FF:000664">
    <property type="entry name" value="Serine threonine protein kinase"/>
    <property type="match status" value="1"/>
</dbReference>
<feature type="compositionally biased region" description="Low complexity" evidence="11">
    <location>
        <begin position="586"/>
        <end position="598"/>
    </location>
</feature>
<feature type="compositionally biased region" description="Basic and acidic residues" evidence="11">
    <location>
        <begin position="1783"/>
        <end position="1800"/>
    </location>
</feature>
<feature type="region of interest" description="Disordered" evidence="11">
    <location>
        <begin position="1"/>
        <end position="36"/>
    </location>
</feature>
<comment type="catalytic activity">
    <reaction evidence="9">
        <text>L-seryl-[protein] + ATP = O-phospho-L-seryl-[protein] + ADP + H(+)</text>
        <dbReference type="Rhea" id="RHEA:17989"/>
        <dbReference type="Rhea" id="RHEA-COMP:9863"/>
        <dbReference type="Rhea" id="RHEA-COMP:11604"/>
        <dbReference type="ChEBI" id="CHEBI:15378"/>
        <dbReference type="ChEBI" id="CHEBI:29999"/>
        <dbReference type="ChEBI" id="CHEBI:30616"/>
        <dbReference type="ChEBI" id="CHEBI:83421"/>
        <dbReference type="ChEBI" id="CHEBI:456216"/>
        <dbReference type="EC" id="2.7.11.1"/>
    </reaction>
</comment>
<evidence type="ECO:0000313" key="16">
    <source>
        <dbReference type="EMBL" id="KAF1989728.1"/>
    </source>
</evidence>
<dbReference type="SUPFAM" id="SSF56112">
    <property type="entry name" value="Protein kinase-like (PK-like)"/>
    <property type="match status" value="1"/>
</dbReference>
<feature type="compositionally biased region" description="Pro residues" evidence="11">
    <location>
        <begin position="1919"/>
        <end position="1929"/>
    </location>
</feature>
<feature type="region of interest" description="Disordered" evidence="11">
    <location>
        <begin position="1449"/>
        <end position="1506"/>
    </location>
</feature>
<feature type="compositionally biased region" description="Low complexity" evidence="11">
    <location>
        <begin position="1023"/>
        <end position="1039"/>
    </location>
</feature>
<dbReference type="Gene3D" id="3.30.450.20">
    <property type="entry name" value="PAS domain"/>
    <property type="match status" value="1"/>
</dbReference>
<feature type="region of interest" description="Disordered" evidence="11">
    <location>
        <begin position="992"/>
        <end position="1050"/>
    </location>
</feature>
<feature type="region of interest" description="Disordered" evidence="11">
    <location>
        <begin position="1750"/>
        <end position="1970"/>
    </location>
</feature>
<feature type="region of interest" description="Disordered" evidence="11">
    <location>
        <begin position="927"/>
        <end position="978"/>
    </location>
</feature>
<dbReference type="PROSITE" id="PS50110">
    <property type="entry name" value="RESPONSE_REGULATORY"/>
    <property type="match status" value="1"/>
</dbReference>
<feature type="region of interest" description="Disordered" evidence="11">
    <location>
        <begin position="129"/>
        <end position="157"/>
    </location>
</feature>
<feature type="domain" description="Response regulatory" evidence="13">
    <location>
        <begin position="1537"/>
        <end position="1651"/>
    </location>
</feature>
<dbReference type="InterPro" id="IPR001789">
    <property type="entry name" value="Sig_transdc_resp-reg_receiver"/>
</dbReference>
<dbReference type="CDD" id="cd17546">
    <property type="entry name" value="REC_hyHK_CKI1_RcsC-like"/>
    <property type="match status" value="1"/>
</dbReference>
<feature type="domain" description="PAS" evidence="14">
    <location>
        <begin position="43"/>
        <end position="86"/>
    </location>
</feature>
<feature type="compositionally biased region" description="Polar residues" evidence="11">
    <location>
        <begin position="1961"/>
        <end position="1970"/>
    </location>
</feature>
<dbReference type="GO" id="GO:0005737">
    <property type="term" value="C:cytoplasm"/>
    <property type="evidence" value="ECO:0007669"/>
    <property type="project" value="TreeGrafter"/>
</dbReference>
<accession>A0A6G1H9V1</accession>
<feature type="domain" description="Protein kinase" evidence="12">
    <location>
        <begin position="735"/>
        <end position="1167"/>
    </location>
</feature>
<evidence type="ECO:0000256" key="10">
    <source>
        <dbReference type="PROSITE-ProRule" id="PRU00169"/>
    </source>
</evidence>
<dbReference type="GO" id="GO:1901992">
    <property type="term" value="P:positive regulation of mitotic cell cycle phase transition"/>
    <property type="evidence" value="ECO:0007669"/>
    <property type="project" value="UniProtKB-ARBA"/>
</dbReference>
<keyword evidence="2" id="KW-0723">Serine/threonine-protein kinase</keyword>
<evidence type="ECO:0000256" key="3">
    <source>
        <dbReference type="ARBA" id="ARBA00022553"/>
    </source>
</evidence>
<keyword evidence="5" id="KW-0547">Nucleotide-binding</keyword>
<dbReference type="SMART" id="SM00220">
    <property type="entry name" value="S_TKc"/>
    <property type="match status" value="1"/>
</dbReference>
<dbReference type="Gene3D" id="1.10.510.10">
    <property type="entry name" value="Transferase(Phosphotransferase) domain 1"/>
    <property type="match status" value="2"/>
</dbReference>
<dbReference type="FunFam" id="3.30.200.20:FF:001008">
    <property type="entry name" value="Serine/threonine-protein kinase cek1"/>
    <property type="match status" value="1"/>
</dbReference>
<evidence type="ECO:0000256" key="1">
    <source>
        <dbReference type="ARBA" id="ARBA00012513"/>
    </source>
</evidence>
<evidence type="ECO:0000259" key="12">
    <source>
        <dbReference type="PROSITE" id="PS50011"/>
    </source>
</evidence>
<dbReference type="PROSITE" id="PS00108">
    <property type="entry name" value="PROTEIN_KINASE_ST"/>
    <property type="match status" value="1"/>
</dbReference>
<feature type="compositionally biased region" description="Polar residues" evidence="11">
    <location>
        <begin position="664"/>
        <end position="684"/>
    </location>
</feature>
<feature type="region of interest" description="Disordered" evidence="11">
    <location>
        <begin position="525"/>
        <end position="566"/>
    </location>
</feature>
<feature type="compositionally biased region" description="Polar residues" evidence="11">
    <location>
        <begin position="1298"/>
        <end position="1325"/>
    </location>
</feature>
<dbReference type="FunFam" id="1.10.510.10:FF:000340">
    <property type="entry name" value="Serine threonine protein kinase"/>
    <property type="match status" value="1"/>
</dbReference>
<dbReference type="EC" id="2.7.11.1" evidence="1"/>
<protein>
    <recommendedName>
        <fullName evidence="1">non-specific serine/threonine protein kinase</fullName>
        <ecNumber evidence="1">2.7.11.1</ecNumber>
    </recommendedName>
</protein>
<evidence type="ECO:0000259" key="13">
    <source>
        <dbReference type="PROSITE" id="PS50110"/>
    </source>
</evidence>
<dbReference type="Pfam" id="PF00072">
    <property type="entry name" value="Response_reg"/>
    <property type="match status" value="1"/>
</dbReference>
<dbReference type="Pfam" id="PF00069">
    <property type="entry name" value="Pkinase"/>
    <property type="match status" value="2"/>
</dbReference>
<dbReference type="PROSITE" id="PS50011">
    <property type="entry name" value="PROTEIN_KINASE_DOM"/>
    <property type="match status" value="1"/>
</dbReference>
<dbReference type="InterPro" id="IPR000961">
    <property type="entry name" value="AGC-kinase_C"/>
</dbReference>
<dbReference type="InterPro" id="IPR035965">
    <property type="entry name" value="PAS-like_dom_sf"/>
</dbReference>
<feature type="compositionally biased region" description="Basic and acidic residues" evidence="11">
    <location>
        <begin position="957"/>
        <end position="975"/>
    </location>
</feature>
<feature type="compositionally biased region" description="Polar residues" evidence="11">
    <location>
        <begin position="1452"/>
        <end position="1479"/>
    </location>
</feature>
<proteinExistence type="predicted"/>
<dbReference type="PANTHER" id="PTHR24356">
    <property type="entry name" value="SERINE/THREONINE-PROTEIN KINASE"/>
    <property type="match status" value="1"/>
</dbReference>
<feature type="compositionally biased region" description="Low complexity" evidence="11">
    <location>
        <begin position="546"/>
        <end position="558"/>
    </location>
</feature>
<dbReference type="InterPro" id="IPR000014">
    <property type="entry name" value="PAS"/>
</dbReference>
<dbReference type="OrthoDB" id="162894at2759"/>
<feature type="region of interest" description="Disordered" evidence="11">
    <location>
        <begin position="484"/>
        <end position="510"/>
    </location>
</feature>
<feature type="compositionally biased region" description="Basic and acidic residues" evidence="11">
    <location>
        <begin position="1871"/>
        <end position="1882"/>
    </location>
</feature>
<dbReference type="CDD" id="cd05611">
    <property type="entry name" value="STKc_Rim15_like"/>
    <property type="match status" value="1"/>
</dbReference>
<dbReference type="SMART" id="SM00448">
    <property type="entry name" value="REC"/>
    <property type="match status" value="1"/>
</dbReference>
<feature type="compositionally biased region" description="Polar residues" evidence="11">
    <location>
        <begin position="927"/>
        <end position="940"/>
    </location>
</feature>
<evidence type="ECO:0000313" key="17">
    <source>
        <dbReference type="Proteomes" id="UP000800041"/>
    </source>
</evidence>
<feature type="compositionally biased region" description="Low complexity" evidence="11">
    <location>
        <begin position="525"/>
        <end position="538"/>
    </location>
</feature>
<feature type="compositionally biased region" description="Acidic residues" evidence="11">
    <location>
        <begin position="491"/>
        <end position="500"/>
    </location>
</feature>
<dbReference type="InterPro" id="IPR011006">
    <property type="entry name" value="CheY-like_superfamily"/>
</dbReference>
<dbReference type="GO" id="GO:0005634">
    <property type="term" value="C:nucleus"/>
    <property type="evidence" value="ECO:0007669"/>
    <property type="project" value="TreeGrafter"/>
</dbReference>
<keyword evidence="4" id="KW-0808">Transferase</keyword>
<evidence type="ECO:0000259" key="14">
    <source>
        <dbReference type="PROSITE" id="PS50112"/>
    </source>
</evidence>
<reference evidence="16" key="1">
    <citation type="journal article" date="2020" name="Stud. Mycol.">
        <title>101 Dothideomycetes genomes: a test case for predicting lifestyles and emergence of pathogens.</title>
        <authorList>
            <person name="Haridas S."/>
            <person name="Albert R."/>
            <person name="Binder M."/>
            <person name="Bloem J."/>
            <person name="Labutti K."/>
            <person name="Salamov A."/>
            <person name="Andreopoulos B."/>
            <person name="Baker S."/>
            <person name="Barry K."/>
            <person name="Bills G."/>
            <person name="Bluhm B."/>
            <person name="Cannon C."/>
            <person name="Castanera R."/>
            <person name="Culley D."/>
            <person name="Daum C."/>
            <person name="Ezra D."/>
            <person name="Gonzalez J."/>
            <person name="Henrissat B."/>
            <person name="Kuo A."/>
            <person name="Liang C."/>
            <person name="Lipzen A."/>
            <person name="Lutzoni F."/>
            <person name="Magnuson J."/>
            <person name="Mondo S."/>
            <person name="Nolan M."/>
            <person name="Ohm R."/>
            <person name="Pangilinan J."/>
            <person name="Park H.-J."/>
            <person name="Ramirez L."/>
            <person name="Alfaro M."/>
            <person name="Sun H."/>
            <person name="Tritt A."/>
            <person name="Yoshinaga Y."/>
            <person name="Zwiers L.-H."/>
            <person name="Turgeon B."/>
            <person name="Goodwin S."/>
            <person name="Spatafora J."/>
            <person name="Crous P."/>
            <person name="Grigoriev I."/>
        </authorList>
    </citation>
    <scope>NUCLEOTIDE SEQUENCE</scope>
    <source>
        <strain evidence="16">CBS 113979</strain>
    </source>
</reference>
<organism evidence="16 17">
    <name type="scientific">Aulographum hederae CBS 113979</name>
    <dbReference type="NCBI Taxonomy" id="1176131"/>
    <lineage>
        <taxon>Eukaryota</taxon>
        <taxon>Fungi</taxon>
        <taxon>Dikarya</taxon>
        <taxon>Ascomycota</taxon>
        <taxon>Pezizomycotina</taxon>
        <taxon>Dothideomycetes</taxon>
        <taxon>Pleosporomycetidae</taxon>
        <taxon>Aulographales</taxon>
        <taxon>Aulographaceae</taxon>
    </lineage>
</organism>
<sequence length="1970" mass="215645">MEEQERSKMLPPPAVAALKEEATGEGHHRGRMARTISEDIREEREDLKEAAEHSLNVIVDLDLDGRIRWVSPSWRELFGTDPDSVLQNPISDILVESKTLFSEAVDAIKADDSRSKIIRFQAYVGPHSRLAPRSPKLPKSVSNVDEEHGTSEGSESVPQHTVELEAQGIIVYDRTSGGESHTMWMIRPPVIREVTIDLPDILVESLGVGAEMLAHYLNTLTESGASQQEQLPPAIPVLCRICERQIPPWWFEKHTEHCLQEHKAEMEVQLAHENLSEHRNAICKVLEALESHSRQSRSVPGDGTSSPVPHAEYKGFSIGQNSASASNSTSGRASPASPASRSRDHSTSGFGHHRARSFAVRRPVSRIVELILDLCDTALEINTPAIKDNRTQPDDFRSQSPQSESRIAQVLQWQPPTTSTVEQDQGLSLLSEDTSKLASAKVDAIMRHKHILEYSERIRIEFDLLVQECIEAAMRKAARIAAGEISSSEESSSEAGDEPENTLPEVDSGTEEGVFAGSFERPSSLAEALRSASEQSLAPGGERMIPSTAASTRSSSPRGAQTPRSHFGAMSIISQNSRASMHFDSDAGADSDTSARSSVHPAAMRTESPGSEVGRSRAASSRDRKRHSLILPSTKGVRQSSPARSIVGMPTPQSPLRMAKNRMPSGTESTHSPVTSPVLGSSEMSSPAPIHRHPHHRRQSSAASSEVNRPPVSPRMLPVTSNPQPRAVQTSIKDFEIIKPISKGAFGSVYLSKKKSTGDYYAIKVLRKNDMVAKNQVTNVKAERAIMMWQSESDFVAKLYWTFSSKDFLYLVMEYLNGGDCASLIKVLGNLPEEWAKKYLAEVVLGVEHLHSRGIVHRDLKPDNLLIDQKGHLKLTDFGLSRMGIIGRQKRALSSKPEEPVPDLLKQGPFHRSISIASSRSASFDLQGTYSPSNTPNMTPALSGEMGQPSYFSLSRESSHAREPMRKTSGHRSDSEGSDALQAMFRKFSLVDESGMKAPRSPIEEETASEGETSNSPDLYTLQPATSHASTAQSSTPPATSMPPPQLALFDPQDANRKFVGTPDYLAPETINGSGQDEMSDWWSLGCILFECLYGYPPFHAETPDQVFENILARKIDWPDEDDYEISEEARDLMNKLLCLEPNSRLGANNDDKFPSGGAEIRAHPWFEGINWETLRDDEASFIPAADNPENTEYFDARGATMFAAEFEDQTTSPVGTPGADYPDRPYDALSRVRSQVNSMKRGLMPLHIPPHVRDARSRRLSEPMAADDFGSFNFKNLPVLEKANKDVIQKLRAEAMQAQNNKPSSASTSPAIVSPTPSLESSPVLTMPLKRNASQNRGGEGTRPVSPLMNKPASSPSRPSQPSSPLLVSFSAGQNHERRKTSNGSSSSSLSQQNSNTSLQPGNFFDVAPRLPSAHKTTSSASSPIKLAKSPGPSTAFLHERALSLHKHNTTTHSQSAIISPRARSQTVGSQESDTVSDMVQGHHKRRSQALDVSPSSSDTEESRQKALLRVQRRRQSSRRLSQITMMDGPVYRPLDVLVCEDHPVSRLVMEKLLEKLRCRTITVQTGPEAMRYAMSEVKFDVIMMEFKLPQINGADVARMIRDTKNANSHTPIIAVTGYLKELQAPHHFDGLIQKPPTTAKLSELMGRLCQWKAPSASWTPAQQLPPGIPPSGLRQESIRADDSPVSNASSFAAMPSGSYRGSSREDSISSSFFGDTDSRGDDISVVISRQATDEWRDRELGRAIGGLGISEEVPEKPPVPPQLHQQASAPASLENPFLKKRAADESSGSRRSLEKTNELAESGDDEDEELGHTQVRAKSPKNRPRGSSKLGTEMMRTNSRGSVISVEDISSNDIMSSSPPPMISEDQAAEARGEEEDKHISITPPEIFPQIPGEMVEEIDMLDTQATPRPRHNTSPDPDPTPRPTSSPPRMLQTKSSDSATARPASSPSDGSPSPRKSTPSSATAGEL</sequence>
<feature type="region of interest" description="Disordered" evidence="11">
    <location>
        <begin position="582"/>
        <end position="726"/>
    </location>
</feature>
<feature type="region of interest" description="Disordered" evidence="11">
    <location>
        <begin position="1298"/>
        <end position="1434"/>
    </location>
</feature>
<feature type="compositionally biased region" description="Basic and acidic residues" evidence="11">
    <location>
        <begin position="18"/>
        <end position="27"/>
    </location>
</feature>
<dbReference type="InterPro" id="IPR050236">
    <property type="entry name" value="Ser_Thr_kinase_AGC"/>
</dbReference>
<name>A0A6G1H9V1_9PEZI</name>
<evidence type="ECO:0000256" key="5">
    <source>
        <dbReference type="ARBA" id="ARBA00022741"/>
    </source>
</evidence>
<dbReference type="Gene3D" id="3.30.200.20">
    <property type="entry name" value="Phosphorylase Kinase, domain 1"/>
    <property type="match status" value="2"/>
</dbReference>
<evidence type="ECO:0000259" key="15">
    <source>
        <dbReference type="PROSITE" id="PS51285"/>
    </source>
</evidence>
<keyword evidence="17" id="KW-1185">Reference proteome</keyword>
<dbReference type="FunFam" id="3.40.50.2300:FF:000139">
    <property type="entry name" value="Serine threonine protein kinase"/>
    <property type="match status" value="1"/>
</dbReference>
<dbReference type="PROSITE" id="PS50112">
    <property type="entry name" value="PAS"/>
    <property type="match status" value="1"/>
</dbReference>
<evidence type="ECO:0000256" key="4">
    <source>
        <dbReference type="ARBA" id="ARBA00022679"/>
    </source>
</evidence>
<feature type="region of interest" description="Disordered" evidence="11">
    <location>
        <begin position="293"/>
        <end position="354"/>
    </location>
</feature>
<dbReference type="InterPro" id="IPR011009">
    <property type="entry name" value="Kinase-like_dom_sf"/>
</dbReference>
<keyword evidence="7" id="KW-0067">ATP-binding</keyword>
<evidence type="ECO:0000256" key="9">
    <source>
        <dbReference type="ARBA" id="ARBA00048679"/>
    </source>
</evidence>
<feature type="compositionally biased region" description="Low complexity" evidence="11">
    <location>
        <begin position="1383"/>
        <end position="1401"/>
    </location>
</feature>
<dbReference type="Proteomes" id="UP000800041">
    <property type="component" value="Unassembled WGS sequence"/>
</dbReference>
<evidence type="ECO:0000256" key="8">
    <source>
        <dbReference type="ARBA" id="ARBA00047899"/>
    </source>
</evidence>
<keyword evidence="3" id="KW-0597">Phosphoprotein</keyword>
<dbReference type="InterPro" id="IPR008271">
    <property type="entry name" value="Ser/Thr_kinase_AS"/>
</dbReference>
<dbReference type="SUPFAM" id="SSF52172">
    <property type="entry name" value="CheY-like"/>
    <property type="match status" value="1"/>
</dbReference>
<dbReference type="SMART" id="SM00091">
    <property type="entry name" value="PAS"/>
    <property type="match status" value="1"/>
</dbReference>